<gene>
    <name evidence="2" type="ORF">SAMN02745911_3236</name>
</gene>
<accession>A0ABY1IPC1</accession>
<dbReference type="Pfam" id="PF06347">
    <property type="entry name" value="SH3_4"/>
    <property type="match status" value="2"/>
</dbReference>
<dbReference type="Proteomes" id="UP000184290">
    <property type="component" value="Unassembled WGS sequence"/>
</dbReference>
<feature type="chain" id="PRO_5045856698" evidence="1">
    <location>
        <begin position="26"/>
        <end position="178"/>
    </location>
</feature>
<dbReference type="EMBL" id="FQZC01000004">
    <property type="protein sequence ID" value="SHJ76041.1"/>
    <property type="molecule type" value="Genomic_DNA"/>
</dbReference>
<protein>
    <submittedName>
        <fullName evidence="2">SH3-like domain-containing protein</fullName>
    </submittedName>
</protein>
<comment type="caution">
    <text evidence="2">The sequence shown here is derived from an EMBL/GenBank/DDBJ whole genome shotgun (WGS) entry which is preliminary data.</text>
</comment>
<reference evidence="2 3" key="1">
    <citation type="submission" date="2016-11" db="EMBL/GenBank/DDBJ databases">
        <authorList>
            <person name="Varghese N."/>
            <person name="Submissions S."/>
        </authorList>
    </citation>
    <scope>NUCLEOTIDE SEQUENCE [LARGE SCALE GENOMIC DNA]</scope>
    <source>
        <strain evidence="2 3">DSM 21988</strain>
    </source>
</reference>
<organism evidence="2 3">
    <name type="scientific">Aureimonas altamirensis DSM 21988</name>
    <dbReference type="NCBI Taxonomy" id="1121026"/>
    <lineage>
        <taxon>Bacteria</taxon>
        <taxon>Pseudomonadati</taxon>
        <taxon>Pseudomonadota</taxon>
        <taxon>Alphaproteobacteria</taxon>
        <taxon>Hyphomicrobiales</taxon>
        <taxon>Aurantimonadaceae</taxon>
        <taxon>Aureimonas</taxon>
    </lineage>
</organism>
<evidence type="ECO:0000313" key="3">
    <source>
        <dbReference type="Proteomes" id="UP000184290"/>
    </source>
</evidence>
<feature type="signal peptide" evidence="1">
    <location>
        <begin position="1"/>
        <end position="25"/>
    </location>
</feature>
<evidence type="ECO:0000256" key="1">
    <source>
        <dbReference type="SAM" id="SignalP"/>
    </source>
</evidence>
<evidence type="ECO:0000313" key="2">
    <source>
        <dbReference type="EMBL" id="SHJ76041.1"/>
    </source>
</evidence>
<sequence length="178" mass="19830">MANIPFRRIALTIACALTLGHAAQAQQANEDAADPDKLPLPRFVSFKAEQVNLRVGPGRDFPVSWRYSKRGLPVEIIQEFEQWRRVRDSEGSEGWVYYSLLSGQRTAIATPWRKGEDFKVPVRRAAAAESGPVALLEPGVIVRVEECNGATCRVDVADRKGFVTQNELWGVYPGESFN</sequence>
<proteinExistence type="predicted"/>
<dbReference type="Gene3D" id="2.30.30.40">
    <property type="entry name" value="SH3 Domains"/>
    <property type="match status" value="1"/>
</dbReference>
<keyword evidence="1" id="KW-0732">Signal</keyword>
<name>A0ABY1IPC1_9HYPH</name>
<dbReference type="InterPro" id="IPR010466">
    <property type="entry name" value="DUF1058"/>
</dbReference>
<keyword evidence="3" id="KW-1185">Reference proteome</keyword>